<dbReference type="AlphaFoldDB" id="A0A0H3YKD5"/>
<evidence type="ECO:0000256" key="4">
    <source>
        <dbReference type="ARBA" id="ARBA00023136"/>
    </source>
</evidence>
<evidence type="ECO:0000256" key="3">
    <source>
        <dbReference type="ARBA" id="ARBA00022989"/>
    </source>
</evidence>
<comment type="subcellular location">
    <subcellularLocation>
        <location evidence="1">Membrane</location>
        <topology evidence="1">Multi-pass membrane protein</topology>
    </subcellularLocation>
</comment>
<feature type="transmembrane region" description="Helical" evidence="5">
    <location>
        <begin position="53"/>
        <end position="73"/>
    </location>
</feature>
<evidence type="ECO:0000256" key="2">
    <source>
        <dbReference type="ARBA" id="ARBA00022692"/>
    </source>
</evidence>
<accession>A0A0H3YKD5</accession>
<keyword evidence="2 5" id="KW-0812">Transmembrane</keyword>
<feature type="transmembrane region" description="Helical" evidence="5">
    <location>
        <begin position="128"/>
        <end position="152"/>
    </location>
</feature>
<gene>
    <name evidence="7" type="primary">slc26a-9</name>
</gene>
<feature type="transmembrane region" description="Helical" evidence="5">
    <location>
        <begin position="233"/>
        <end position="254"/>
    </location>
</feature>
<feature type="non-terminal residue" evidence="7">
    <location>
        <position position="1"/>
    </location>
</feature>
<dbReference type="InterPro" id="IPR011547">
    <property type="entry name" value="SLC26A/SulP_dom"/>
</dbReference>
<protein>
    <submittedName>
        <fullName evidence="7">Slc26a-9</fullName>
    </submittedName>
</protein>
<organism evidence="7">
    <name type="scientific">Schmidtea mediterranea</name>
    <name type="common">Freshwater planarian flatworm</name>
    <dbReference type="NCBI Taxonomy" id="79327"/>
    <lineage>
        <taxon>Eukaryota</taxon>
        <taxon>Metazoa</taxon>
        <taxon>Spiralia</taxon>
        <taxon>Lophotrochozoa</taxon>
        <taxon>Platyhelminthes</taxon>
        <taxon>Rhabditophora</taxon>
        <taxon>Seriata</taxon>
        <taxon>Tricladida</taxon>
        <taxon>Continenticola</taxon>
        <taxon>Geoplanoidea</taxon>
        <taxon>Dugesiidae</taxon>
        <taxon>Schmidtea</taxon>
    </lineage>
</organism>
<evidence type="ECO:0000256" key="1">
    <source>
        <dbReference type="ARBA" id="ARBA00004141"/>
    </source>
</evidence>
<name>A0A0H3YKD5_SCHMD</name>
<feature type="non-terminal residue" evidence="7">
    <location>
        <position position="388"/>
    </location>
</feature>
<evidence type="ECO:0000259" key="6">
    <source>
        <dbReference type="PROSITE" id="PS50801"/>
    </source>
</evidence>
<feature type="domain" description="STAS" evidence="6">
    <location>
        <begin position="320"/>
        <end position="388"/>
    </location>
</feature>
<dbReference type="PROSITE" id="PS50801">
    <property type="entry name" value="STAS"/>
    <property type="match status" value="1"/>
</dbReference>
<dbReference type="InterPro" id="IPR002645">
    <property type="entry name" value="STAS_dom"/>
</dbReference>
<dbReference type="EMBL" id="KT163663">
    <property type="protein sequence ID" value="AKN21613.1"/>
    <property type="molecule type" value="mRNA"/>
</dbReference>
<proteinExistence type="evidence at transcript level"/>
<dbReference type="Gene3D" id="3.30.750.24">
    <property type="entry name" value="STAS domain"/>
    <property type="match status" value="1"/>
</dbReference>
<dbReference type="GO" id="GO:0055085">
    <property type="term" value="P:transmembrane transport"/>
    <property type="evidence" value="ECO:0007669"/>
    <property type="project" value="InterPro"/>
</dbReference>
<feature type="transmembrane region" description="Helical" evidence="5">
    <location>
        <begin position="85"/>
        <end position="108"/>
    </location>
</feature>
<dbReference type="InterPro" id="IPR001902">
    <property type="entry name" value="SLC26A/SulP_fam"/>
</dbReference>
<keyword evidence="4 5" id="KW-0472">Membrane</keyword>
<feature type="transmembrane region" description="Helical" evidence="5">
    <location>
        <begin position="207"/>
        <end position="227"/>
    </location>
</feature>
<feature type="transmembrane region" description="Helical" evidence="5">
    <location>
        <begin position="266"/>
        <end position="296"/>
    </location>
</feature>
<keyword evidence="3 5" id="KW-1133">Transmembrane helix</keyword>
<dbReference type="GO" id="GO:0016020">
    <property type="term" value="C:membrane"/>
    <property type="evidence" value="ECO:0007669"/>
    <property type="project" value="UniProtKB-SubCell"/>
</dbReference>
<dbReference type="Pfam" id="PF00916">
    <property type="entry name" value="Sulfate_transp"/>
    <property type="match status" value="1"/>
</dbReference>
<dbReference type="InterPro" id="IPR036513">
    <property type="entry name" value="STAS_dom_sf"/>
</dbReference>
<reference evidence="7" key="1">
    <citation type="journal article" date="2015" name="Elife">
        <title>Stem cells and fluid flow drive cyst formation in an invertebrate excretory organ.</title>
        <authorList>
            <person name="Thi-Kim Vu H."/>
            <person name="Rink J.C."/>
            <person name="McKinney S.A."/>
            <person name="McClain M."/>
            <person name="Lakshmanaperumal N."/>
            <person name="Alexander R."/>
            <person name="Sanchez Alvarado A."/>
        </authorList>
    </citation>
    <scope>NUCLEOTIDE SEQUENCE</scope>
</reference>
<evidence type="ECO:0000256" key="5">
    <source>
        <dbReference type="SAM" id="Phobius"/>
    </source>
</evidence>
<sequence length="388" mass="43366">DAMIGGFTTAAAFHVLVSQMREILGYSIDRYTGVGELPYKVFLYCSKINETHLISIGISFVSIFAIVLFNEIINPRFQKKFKFPIPIQFILVVAATLISYFGNISKVWSVEIVGLIPKGFPSIIIPDVFLMPNIVIDALIIAVVGFIINSALVKLYALKFKYDVNFDQESISYGLCNIVGSFFQCTISCGSLARTALVAQVGMKSQIASLISCIFMFFVLLFIGPLFQYVPTSVLSAIIIVSLKNLIGQLSTLAKLYRLSKFDFNVWIVSFLATMLLNVPLGLTIGILFSLLTIVIRLQNPKSEVLGQLPGTNIYKCIKIFKDAKEISGIKIFRFEAPLYFANAEQFKDKLFRKAKLNMNELKINSVKSDLCNHEEKEVEIDMGDRCV</sequence>
<evidence type="ECO:0000313" key="7">
    <source>
        <dbReference type="EMBL" id="AKN21613.1"/>
    </source>
</evidence>
<dbReference type="PANTHER" id="PTHR11814">
    <property type="entry name" value="SULFATE TRANSPORTER"/>
    <property type="match status" value="1"/>
</dbReference>